<evidence type="ECO:0000313" key="4">
    <source>
        <dbReference type="EMBL" id="VDM84788.1"/>
    </source>
</evidence>
<keyword evidence="5" id="KW-1185">Reference proteome</keyword>
<dbReference type="PROSITE" id="PS50174">
    <property type="entry name" value="G_PATCH"/>
    <property type="match status" value="1"/>
</dbReference>
<dbReference type="GO" id="GO:0003676">
    <property type="term" value="F:nucleic acid binding"/>
    <property type="evidence" value="ECO:0007669"/>
    <property type="project" value="InterPro"/>
</dbReference>
<proteinExistence type="predicted"/>
<dbReference type="InterPro" id="IPR026822">
    <property type="entry name" value="Spp2/MOS2_G-patch"/>
</dbReference>
<dbReference type="Proteomes" id="UP000270094">
    <property type="component" value="Unassembled WGS sequence"/>
</dbReference>
<evidence type="ECO:0000259" key="3">
    <source>
        <dbReference type="PROSITE" id="PS50174"/>
    </source>
</evidence>
<dbReference type="GO" id="GO:0005681">
    <property type="term" value="C:spliceosomal complex"/>
    <property type="evidence" value="ECO:0007669"/>
    <property type="project" value="TreeGrafter"/>
</dbReference>
<dbReference type="InterPro" id="IPR045166">
    <property type="entry name" value="Spp2-like"/>
</dbReference>
<dbReference type="EMBL" id="UYYB01133250">
    <property type="protein sequence ID" value="VDM84788.1"/>
    <property type="molecule type" value="Genomic_DNA"/>
</dbReference>
<dbReference type="GO" id="GO:0000398">
    <property type="term" value="P:mRNA splicing, via spliceosome"/>
    <property type="evidence" value="ECO:0007669"/>
    <property type="project" value="InterPro"/>
</dbReference>
<evidence type="ECO:0000256" key="1">
    <source>
        <dbReference type="ARBA" id="ARBA00004123"/>
    </source>
</evidence>
<organism evidence="4 5">
    <name type="scientific">Strongylus vulgaris</name>
    <name type="common">Blood worm</name>
    <dbReference type="NCBI Taxonomy" id="40348"/>
    <lineage>
        <taxon>Eukaryota</taxon>
        <taxon>Metazoa</taxon>
        <taxon>Ecdysozoa</taxon>
        <taxon>Nematoda</taxon>
        <taxon>Chromadorea</taxon>
        <taxon>Rhabditida</taxon>
        <taxon>Rhabditina</taxon>
        <taxon>Rhabditomorpha</taxon>
        <taxon>Strongyloidea</taxon>
        <taxon>Strongylidae</taxon>
        <taxon>Strongylus</taxon>
    </lineage>
</organism>
<protein>
    <recommendedName>
        <fullName evidence="3">G-patch domain-containing protein</fullName>
    </recommendedName>
</protein>
<feature type="domain" description="G-patch" evidence="3">
    <location>
        <begin position="88"/>
        <end position="112"/>
    </location>
</feature>
<keyword evidence="2" id="KW-0539">Nucleus</keyword>
<dbReference type="Pfam" id="PF12656">
    <property type="entry name" value="G-patch_2"/>
    <property type="match status" value="1"/>
</dbReference>
<dbReference type="SMART" id="SM00443">
    <property type="entry name" value="G_patch"/>
    <property type="match status" value="1"/>
</dbReference>
<dbReference type="AlphaFoldDB" id="A0A3P7M0J5"/>
<evidence type="ECO:0000256" key="2">
    <source>
        <dbReference type="ARBA" id="ARBA00023242"/>
    </source>
</evidence>
<dbReference type="OrthoDB" id="5577072at2759"/>
<comment type="subcellular location">
    <subcellularLocation>
        <location evidence="1">Nucleus</location>
    </subcellularLocation>
</comment>
<reference evidence="4 5" key="1">
    <citation type="submission" date="2018-11" db="EMBL/GenBank/DDBJ databases">
        <authorList>
            <consortium name="Pathogen Informatics"/>
        </authorList>
    </citation>
    <scope>NUCLEOTIDE SEQUENCE [LARGE SCALE GENOMIC DNA]</scope>
</reference>
<sequence>MVVHRKDDDDKKKKTIVIPMVKEVDWRVAKLLALEKEGKLTDEDRAKLAILTEEQPFASSNNSNGNDAIVVEEAEKVTEDADYSAVPIEDFGLAILRGCGWKDGEGIGRHPQVVPLRILPRRPNGLGLGAKPPQPESGAKVVFYDNIAVRGKYIYIYIYFRTVKVKIKLKKKSKRIP</sequence>
<accession>A0A3P7M0J5</accession>
<name>A0A3P7M0J5_STRVU</name>
<evidence type="ECO:0000313" key="5">
    <source>
        <dbReference type="Proteomes" id="UP000270094"/>
    </source>
</evidence>
<dbReference type="PANTHER" id="PTHR15818:SF2">
    <property type="entry name" value="G-PATCH DOMAIN AND KOW MOTIFS-CONTAINING PROTEIN"/>
    <property type="match status" value="1"/>
</dbReference>
<dbReference type="PANTHER" id="PTHR15818">
    <property type="entry name" value="G PATCH AND KOW-CONTAINING"/>
    <property type="match status" value="1"/>
</dbReference>
<dbReference type="InterPro" id="IPR000467">
    <property type="entry name" value="G_patch_dom"/>
</dbReference>
<gene>
    <name evidence="4" type="ORF">SVUK_LOCUS19786</name>
</gene>